<dbReference type="InterPro" id="IPR011992">
    <property type="entry name" value="EF-hand-dom_pair"/>
</dbReference>
<dbReference type="InterPro" id="IPR004837">
    <property type="entry name" value="NaCa_Exmemb"/>
</dbReference>
<evidence type="ECO:0000256" key="9">
    <source>
        <dbReference type="SAM" id="Coils"/>
    </source>
</evidence>
<dbReference type="Proteomes" id="UP001172457">
    <property type="component" value="Chromosome 4"/>
</dbReference>
<keyword evidence="7" id="KW-0406">Ion transport</keyword>
<feature type="signal peptide" evidence="11">
    <location>
        <begin position="1"/>
        <end position="24"/>
    </location>
</feature>
<dbReference type="SUPFAM" id="SSF47473">
    <property type="entry name" value="EF-hand"/>
    <property type="match status" value="1"/>
</dbReference>
<dbReference type="Gene3D" id="1.10.238.10">
    <property type="entry name" value="EF-hand"/>
    <property type="match status" value="1"/>
</dbReference>
<evidence type="ECO:0000256" key="1">
    <source>
        <dbReference type="ARBA" id="ARBA00004127"/>
    </source>
</evidence>
<keyword evidence="4 10" id="KW-0812">Transmembrane</keyword>
<keyword evidence="11" id="KW-0732">Signal</keyword>
<dbReference type="InterPro" id="IPR002048">
    <property type="entry name" value="EF_hand_dom"/>
</dbReference>
<dbReference type="PANTHER" id="PTHR31503:SF98">
    <property type="entry name" value="SODIUM_CALCIUM EXCHANGER MEMBRANE REGION, CALCIUM BINDING PROTEIN 2-RELATED"/>
    <property type="match status" value="1"/>
</dbReference>
<feature type="transmembrane region" description="Helical" evidence="10">
    <location>
        <begin position="629"/>
        <end position="648"/>
    </location>
</feature>
<organism evidence="13 14">
    <name type="scientific">Centaurea solstitialis</name>
    <name type="common">yellow star-thistle</name>
    <dbReference type="NCBI Taxonomy" id="347529"/>
    <lineage>
        <taxon>Eukaryota</taxon>
        <taxon>Viridiplantae</taxon>
        <taxon>Streptophyta</taxon>
        <taxon>Embryophyta</taxon>
        <taxon>Tracheophyta</taxon>
        <taxon>Spermatophyta</taxon>
        <taxon>Magnoliopsida</taxon>
        <taxon>eudicotyledons</taxon>
        <taxon>Gunneridae</taxon>
        <taxon>Pentapetalae</taxon>
        <taxon>asterids</taxon>
        <taxon>campanulids</taxon>
        <taxon>Asterales</taxon>
        <taxon>Asteraceae</taxon>
        <taxon>Carduoideae</taxon>
        <taxon>Cardueae</taxon>
        <taxon>Centaureinae</taxon>
        <taxon>Centaurea</taxon>
    </lineage>
</organism>
<reference evidence="13" key="1">
    <citation type="submission" date="2023-03" db="EMBL/GenBank/DDBJ databases">
        <title>Chromosome-scale reference genome and RAD-based genetic map of yellow starthistle (Centaurea solstitialis) reveal putative structural variation and QTLs associated with invader traits.</title>
        <authorList>
            <person name="Reatini B."/>
            <person name="Cang F.A."/>
            <person name="Jiang Q."/>
            <person name="Mckibben M.T.W."/>
            <person name="Barker M.S."/>
            <person name="Rieseberg L.H."/>
            <person name="Dlugosch K.M."/>
        </authorList>
    </citation>
    <scope>NUCLEOTIDE SEQUENCE</scope>
    <source>
        <strain evidence="13">CAN-66</strain>
        <tissue evidence="13">Leaf</tissue>
    </source>
</reference>
<dbReference type="GO" id="GO:0015369">
    <property type="term" value="F:calcium:proton antiporter activity"/>
    <property type="evidence" value="ECO:0007669"/>
    <property type="project" value="TreeGrafter"/>
</dbReference>
<name>A0AA38W982_9ASTR</name>
<dbReference type="InterPro" id="IPR018247">
    <property type="entry name" value="EF_Hand_1_Ca_BS"/>
</dbReference>
<dbReference type="EMBL" id="JARYMX010000004">
    <property type="protein sequence ID" value="KAJ9551732.1"/>
    <property type="molecule type" value="Genomic_DNA"/>
</dbReference>
<evidence type="ECO:0000313" key="14">
    <source>
        <dbReference type="Proteomes" id="UP001172457"/>
    </source>
</evidence>
<keyword evidence="6 10" id="KW-1133">Transmembrane helix</keyword>
<feature type="coiled-coil region" evidence="9">
    <location>
        <begin position="461"/>
        <end position="500"/>
    </location>
</feature>
<evidence type="ECO:0000256" key="3">
    <source>
        <dbReference type="ARBA" id="ARBA00022449"/>
    </source>
</evidence>
<feature type="transmembrane region" description="Helical" evidence="10">
    <location>
        <begin position="212"/>
        <end position="234"/>
    </location>
</feature>
<dbReference type="PROSITE" id="PS50222">
    <property type="entry name" value="EF_HAND_2"/>
    <property type="match status" value="2"/>
</dbReference>
<dbReference type="Pfam" id="PF01699">
    <property type="entry name" value="Na_Ca_ex"/>
    <property type="match status" value="1"/>
</dbReference>
<comment type="caution">
    <text evidence="13">The sequence shown here is derived from an EMBL/GenBank/DDBJ whole genome shotgun (WGS) entry which is preliminary data.</text>
</comment>
<feature type="domain" description="EF-hand" evidence="12">
    <location>
        <begin position="392"/>
        <end position="427"/>
    </location>
</feature>
<gene>
    <name evidence="13" type="ORF">OSB04_015777</name>
</gene>
<feature type="domain" description="EF-hand" evidence="12">
    <location>
        <begin position="432"/>
        <end position="467"/>
    </location>
</feature>
<accession>A0AA38W982</accession>
<protein>
    <recommendedName>
        <fullName evidence="12">EF-hand domain-containing protein</fullName>
    </recommendedName>
</protein>
<evidence type="ECO:0000256" key="11">
    <source>
        <dbReference type="SAM" id="SignalP"/>
    </source>
</evidence>
<keyword evidence="8 10" id="KW-0472">Membrane</keyword>
<dbReference type="Pfam" id="PF13499">
    <property type="entry name" value="EF-hand_7"/>
    <property type="match status" value="1"/>
</dbReference>
<dbReference type="SUPFAM" id="SSF161111">
    <property type="entry name" value="Cation efflux protein transmembrane domain-like"/>
    <property type="match status" value="1"/>
</dbReference>
<dbReference type="GO" id="GO:0012505">
    <property type="term" value="C:endomembrane system"/>
    <property type="evidence" value="ECO:0007669"/>
    <property type="project" value="UniProtKB-SubCell"/>
</dbReference>
<dbReference type="GO" id="GO:0006874">
    <property type="term" value="P:intracellular calcium ion homeostasis"/>
    <property type="evidence" value="ECO:0007669"/>
    <property type="project" value="TreeGrafter"/>
</dbReference>
<feature type="transmembrane region" description="Helical" evidence="10">
    <location>
        <begin position="240"/>
        <end position="259"/>
    </location>
</feature>
<feature type="transmembrane region" description="Helical" evidence="10">
    <location>
        <begin position="602"/>
        <end position="622"/>
    </location>
</feature>
<evidence type="ECO:0000256" key="5">
    <source>
        <dbReference type="ARBA" id="ARBA00022837"/>
    </source>
</evidence>
<dbReference type="GO" id="GO:0005509">
    <property type="term" value="F:calcium ion binding"/>
    <property type="evidence" value="ECO:0007669"/>
    <property type="project" value="InterPro"/>
</dbReference>
<keyword evidence="14" id="KW-1185">Reference proteome</keyword>
<evidence type="ECO:0000313" key="13">
    <source>
        <dbReference type="EMBL" id="KAJ9551732.1"/>
    </source>
</evidence>
<feature type="transmembrane region" description="Helical" evidence="10">
    <location>
        <begin position="536"/>
        <end position="557"/>
    </location>
</feature>
<evidence type="ECO:0000256" key="2">
    <source>
        <dbReference type="ARBA" id="ARBA00022448"/>
    </source>
</evidence>
<dbReference type="AlphaFoldDB" id="A0AA38W982"/>
<keyword evidence="9" id="KW-0175">Coiled coil</keyword>
<comment type="subcellular location">
    <subcellularLocation>
        <location evidence="1">Endomembrane system</location>
        <topology evidence="1">Multi-pass membrane protein</topology>
    </subcellularLocation>
</comment>
<evidence type="ECO:0000256" key="4">
    <source>
        <dbReference type="ARBA" id="ARBA00022692"/>
    </source>
</evidence>
<evidence type="ECO:0000256" key="10">
    <source>
        <dbReference type="SAM" id="Phobius"/>
    </source>
</evidence>
<dbReference type="InterPro" id="IPR027469">
    <property type="entry name" value="Cation_efflux_TMD_sf"/>
</dbReference>
<evidence type="ECO:0000259" key="12">
    <source>
        <dbReference type="PROSITE" id="PS50222"/>
    </source>
</evidence>
<sequence>MRKLVSRIAFYSSLLLFLLNIVAGGRCLQYEQQVSDGRDNNSEGDDVSSTFLLNLKETKSDDTEEHCEQMYGFLPCSSNLPGHLFLIVVYEYLLYHGESYAGGDGRIFGVLGNNFFGASAFQLLDSLPDSLILLASGLTSSTEKAQDYVVTGAGLLAGSSILLLTVLWGVCFICARTEFYVKPGSKPKNKVVQLLTGSGVVTDSETSYHAKVMFFSLIPFLVILLPSVFGLSYTSQEYKTVVLVSLSAAIICIFSYFYYQIFDDRIQKRRVEYAEVERKVELHVPFYEVQALMLDREKHIMLRQKDMEKMLKYPANNDDKTMTKEEFYDMFEEWIDVTRQLIDDPYSLDKSGTEYNQVAKLLLEDKNKLIEHISVMMERASGQKLLKEDGARDESAIDKFFERIDCNHDGFITQSELKNFIMEVNYEEIVLMEEEIADIIIRHLDIDGNGDIDKNEFKSGVMRWLKEMDHLALRKQKLQNNQETDKYQRAEAKAKAEEKLKAITLLMVGIFMLTVLAEPLVESVRKFSESVEIKSFYVSFILVPLATNARTAIAAIRAASQKRHQTTSLTFSEIYHKVFMNNTLSFIVLVSVIYFRNLTWRFSAEILVVIVVCVIMGILATLRSKFPNWTLIIAFLLYPLSLVVVYFLDDTFRVT</sequence>
<proteinExistence type="predicted"/>
<evidence type="ECO:0000256" key="8">
    <source>
        <dbReference type="ARBA" id="ARBA00023136"/>
    </source>
</evidence>
<keyword evidence="3" id="KW-0050">Antiport</keyword>
<dbReference type="GO" id="GO:0016020">
    <property type="term" value="C:membrane"/>
    <property type="evidence" value="ECO:0007669"/>
    <property type="project" value="InterPro"/>
</dbReference>
<feature type="transmembrane region" description="Helical" evidence="10">
    <location>
        <begin position="502"/>
        <end position="521"/>
    </location>
</feature>
<keyword evidence="5" id="KW-0106">Calcium</keyword>
<feature type="transmembrane region" description="Helical" evidence="10">
    <location>
        <begin position="148"/>
        <end position="175"/>
    </location>
</feature>
<keyword evidence="2" id="KW-0813">Transport</keyword>
<feature type="chain" id="PRO_5041468267" description="EF-hand domain-containing protein" evidence="11">
    <location>
        <begin position="25"/>
        <end position="655"/>
    </location>
</feature>
<dbReference type="PROSITE" id="PS00018">
    <property type="entry name" value="EF_HAND_1"/>
    <property type="match status" value="2"/>
</dbReference>
<dbReference type="SMART" id="SM00054">
    <property type="entry name" value="EFh"/>
    <property type="match status" value="2"/>
</dbReference>
<evidence type="ECO:0000256" key="7">
    <source>
        <dbReference type="ARBA" id="ARBA00023065"/>
    </source>
</evidence>
<feature type="transmembrane region" description="Helical" evidence="10">
    <location>
        <begin position="578"/>
        <end position="596"/>
    </location>
</feature>
<evidence type="ECO:0000256" key="6">
    <source>
        <dbReference type="ARBA" id="ARBA00022989"/>
    </source>
</evidence>
<dbReference type="InterPro" id="IPR004713">
    <property type="entry name" value="CaH_exchang"/>
</dbReference>
<dbReference type="PANTHER" id="PTHR31503">
    <property type="entry name" value="VACUOLAR CALCIUM ION TRANSPORTER"/>
    <property type="match status" value="1"/>
</dbReference>
<dbReference type="CDD" id="cd00051">
    <property type="entry name" value="EFh"/>
    <property type="match status" value="1"/>
</dbReference>